<name>A0A2I7N417_9NEIS</name>
<dbReference type="EMBL" id="CP024847">
    <property type="protein sequence ID" value="AUR51171.1"/>
    <property type="molecule type" value="Genomic_DNA"/>
</dbReference>
<organism evidence="2 3">
    <name type="scientific">Aquella oligotrophica</name>
    <dbReference type="NCBI Taxonomy" id="2067065"/>
    <lineage>
        <taxon>Bacteria</taxon>
        <taxon>Pseudomonadati</taxon>
        <taxon>Pseudomonadota</taxon>
        <taxon>Betaproteobacteria</taxon>
        <taxon>Neisseriales</taxon>
        <taxon>Neisseriaceae</taxon>
        <taxon>Aquella</taxon>
    </lineage>
</organism>
<dbReference type="OrthoDB" id="148878at2"/>
<dbReference type="KEGG" id="nba:CUN60_02255"/>
<feature type="signal peptide" evidence="1">
    <location>
        <begin position="1"/>
        <end position="19"/>
    </location>
</feature>
<dbReference type="AlphaFoldDB" id="A0A2I7N417"/>
<dbReference type="RefSeq" id="WP_102950471.1">
    <property type="nucleotide sequence ID" value="NZ_CP024847.1"/>
</dbReference>
<evidence type="ECO:0000313" key="2">
    <source>
        <dbReference type="EMBL" id="AUR51171.1"/>
    </source>
</evidence>
<accession>A0A2I7N417</accession>
<keyword evidence="1" id="KW-0732">Signal</keyword>
<reference evidence="3" key="1">
    <citation type="submission" date="2017-11" db="EMBL/GenBank/DDBJ databases">
        <authorList>
            <person name="Chan K.G."/>
            <person name="Lee L.S."/>
        </authorList>
    </citation>
    <scope>NUCLEOTIDE SEQUENCE [LARGE SCALE GENOMIC DNA]</scope>
    <source>
        <strain evidence="3">DSM 100970</strain>
    </source>
</reference>
<evidence type="ECO:0000256" key="1">
    <source>
        <dbReference type="SAM" id="SignalP"/>
    </source>
</evidence>
<proteinExistence type="predicted"/>
<feature type="chain" id="PRO_5014319024" evidence="1">
    <location>
        <begin position="20"/>
        <end position="131"/>
    </location>
</feature>
<keyword evidence="3" id="KW-1185">Reference proteome</keyword>
<evidence type="ECO:0000313" key="3">
    <source>
        <dbReference type="Proteomes" id="UP000236655"/>
    </source>
</evidence>
<dbReference type="Proteomes" id="UP000236655">
    <property type="component" value="Chromosome"/>
</dbReference>
<sequence>MVKWFLTILLTFTALISYADGSNTSQPTKYKKLMNYNVSGLCSQNGGKMVTQYTGSHKPYQVCIFDDNRQCEVKALNSGACPVGGIKITGYDKPEQVYCAIKGGEVKAEKHAKCRLPSGKIYSAHKLYYAM</sequence>
<protein>
    <submittedName>
        <fullName evidence="2">Uncharacterized protein</fullName>
    </submittedName>
</protein>
<gene>
    <name evidence="2" type="ORF">CUN60_02255</name>
</gene>